<evidence type="ECO:0000313" key="3">
    <source>
        <dbReference type="Proteomes" id="UP000729701"/>
    </source>
</evidence>
<evidence type="ECO:0000313" key="2">
    <source>
        <dbReference type="EMBL" id="MBW4671216.1"/>
    </source>
</evidence>
<proteinExistence type="predicted"/>
<feature type="signal peptide" evidence="1">
    <location>
        <begin position="1"/>
        <end position="31"/>
    </location>
</feature>
<dbReference type="InterPro" id="IPR018673">
    <property type="entry name" value="DUF2141"/>
</dbReference>
<comment type="caution">
    <text evidence="2">The sequence shown here is derived from an EMBL/GenBank/DDBJ whole genome shotgun (WGS) entry which is preliminary data.</text>
</comment>
<dbReference type="Pfam" id="PF09912">
    <property type="entry name" value="DUF2141"/>
    <property type="match status" value="1"/>
</dbReference>
<accession>A0A951UVZ8</accession>
<feature type="chain" id="PRO_5037767665" evidence="1">
    <location>
        <begin position="32"/>
        <end position="160"/>
    </location>
</feature>
<dbReference type="Proteomes" id="UP000729701">
    <property type="component" value="Unassembled WGS sequence"/>
</dbReference>
<protein>
    <submittedName>
        <fullName evidence="2">DUF2141 domain-containing protein</fullName>
    </submittedName>
</protein>
<reference evidence="2" key="2">
    <citation type="journal article" date="2022" name="Microbiol. Resour. Announc.">
        <title>Metagenome Sequencing to Explore Phylogenomics of Terrestrial Cyanobacteria.</title>
        <authorList>
            <person name="Ward R.D."/>
            <person name="Stajich J.E."/>
            <person name="Johansen J.R."/>
            <person name="Huntemann M."/>
            <person name="Clum A."/>
            <person name="Foster B."/>
            <person name="Foster B."/>
            <person name="Roux S."/>
            <person name="Palaniappan K."/>
            <person name="Varghese N."/>
            <person name="Mukherjee S."/>
            <person name="Reddy T.B.K."/>
            <person name="Daum C."/>
            <person name="Copeland A."/>
            <person name="Chen I.A."/>
            <person name="Ivanova N.N."/>
            <person name="Kyrpides N.C."/>
            <person name="Shapiro N."/>
            <person name="Eloe-Fadrosh E.A."/>
            <person name="Pietrasiak N."/>
        </authorList>
    </citation>
    <scope>NUCLEOTIDE SEQUENCE</scope>
    <source>
        <strain evidence="2">GSE-NOS-MK-12-04C</strain>
    </source>
</reference>
<gene>
    <name evidence="2" type="ORF">KME60_28285</name>
</gene>
<reference evidence="2" key="1">
    <citation type="submission" date="2021-05" db="EMBL/GenBank/DDBJ databases">
        <authorList>
            <person name="Pietrasiak N."/>
            <person name="Ward R."/>
            <person name="Stajich J.E."/>
            <person name="Kurbessoian T."/>
        </authorList>
    </citation>
    <scope>NUCLEOTIDE SEQUENCE</scope>
    <source>
        <strain evidence="2">GSE-NOS-MK-12-04C</strain>
    </source>
</reference>
<evidence type="ECO:0000256" key="1">
    <source>
        <dbReference type="SAM" id="SignalP"/>
    </source>
</evidence>
<dbReference type="EMBL" id="JAHHGZ010000041">
    <property type="protein sequence ID" value="MBW4671216.1"/>
    <property type="molecule type" value="Genomic_DNA"/>
</dbReference>
<sequence length="160" mass="16893">MKALSKSSKYAALLVATIVSIGIAKTVYAQAAPAYTLTVDVTGVQSKTGQICMEVYNKEQGFPDDLGSGVQSDCVAITGDTVRKQFTGLPAGTYAVALVDDQNGDRKLNKDIFGVPQEGFGVSNNPTVSPTTGTPKFSQASFPVTQDTTINIVMKYKLDS</sequence>
<dbReference type="AlphaFoldDB" id="A0A951UVZ8"/>
<keyword evidence="1" id="KW-0732">Signal</keyword>
<organism evidence="2 3">
    <name type="scientific">Cyanomargarita calcarea GSE-NOS-MK-12-04C</name>
    <dbReference type="NCBI Taxonomy" id="2839659"/>
    <lineage>
        <taxon>Bacteria</taxon>
        <taxon>Bacillati</taxon>
        <taxon>Cyanobacteriota</taxon>
        <taxon>Cyanophyceae</taxon>
        <taxon>Nostocales</taxon>
        <taxon>Cyanomargaritaceae</taxon>
        <taxon>Cyanomargarita</taxon>
    </lineage>
</organism>
<name>A0A951UVZ8_9CYAN</name>